<feature type="transmembrane region" description="Helical" evidence="1">
    <location>
        <begin position="6"/>
        <end position="29"/>
    </location>
</feature>
<dbReference type="EMBL" id="KC352446">
    <property type="protein sequence ID" value="AGK45387.1"/>
    <property type="molecule type" value="Genomic_DNA"/>
</dbReference>
<keyword evidence="1" id="KW-0472">Membrane</keyword>
<sequence length="93" mass="10393">MGHTALAVWSSTNFAFILITVINFPWAALVAPSSLGASRVANLRFASPNFWWAKGPHKNWDRYYKNYNRQLEIGNGPDFLRPLPDGSGLTLAE</sequence>
<protein>
    <submittedName>
        <fullName evidence="2">Uncharacterized protein</fullName>
    </submittedName>
</protein>
<evidence type="ECO:0000313" key="2">
    <source>
        <dbReference type="EMBL" id="AGK45387.1"/>
    </source>
</evidence>
<keyword evidence="2" id="KW-0496">Mitochondrion</keyword>
<reference evidence="2" key="1">
    <citation type="submission" date="2012-12" db="EMBL/GenBank/DDBJ databases">
        <authorList>
            <person name="Pakala S."/>
            <person name="Fedorova N."/>
            <person name="Joardar V."/>
            <person name="Shabalina S."/>
            <person name="Hostetler J."/>
            <person name="Pakala S."/>
            <person name="Zafar N."/>
            <person name="Nierman W."/>
            <person name="Cubeta M."/>
        </authorList>
    </citation>
    <scope>NUCLEOTIDE SEQUENCE</scope>
    <source>
        <strain evidence="2">AG3 Rhs1AP</strain>
    </source>
</reference>
<accession>N0ACS5</accession>
<name>N0ACS5_9AGAM</name>
<keyword evidence="1" id="KW-0812">Transmembrane</keyword>
<proteinExistence type="predicted"/>
<gene>
    <name evidence="2" type="ORF">RSOL_m00530</name>
</gene>
<organism evidence="2">
    <name type="scientific">Rhizoctonia solani</name>
    <dbReference type="NCBI Taxonomy" id="456999"/>
    <lineage>
        <taxon>Eukaryota</taxon>
        <taxon>Fungi</taxon>
        <taxon>Dikarya</taxon>
        <taxon>Basidiomycota</taxon>
        <taxon>Agaricomycotina</taxon>
        <taxon>Agaricomycetes</taxon>
        <taxon>Cantharellales</taxon>
        <taxon>Ceratobasidiaceae</taxon>
        <taxon>Rhizoctonia</taxon>
    </lineage>
</organism>
<keyword evidence="1" id="KW-1133">Transmembrane helix</keyword>
<geneLocation type="mitochondrion" evidence="2"/>
<dbReference type="GeneID" id="16029496"/>
<dbReference type="RefSeq" id="YP_008082011.1">
    <property type="nucleotide sequence ID" value="NC_021436.1"/>
</dbReference>
<reference evidence="2" key="2">
    <citation type="journal article" date="2014" name="FEMS Microbiol. Lett.">
        <title>Mobile elements and mitochondrial genome expansion in the soil fungus and potato pathogen Rhizoctonia solani AG-3.</title>
        <authorList>
            <person name="Losada L."/>
            <person name="Pakala S.B."/>
            <person name="Fedorova N.D."/>
            <person name="Joardar V."/>
            <person name="Shabalina S.A."/>
            <person name="Hostetler J."/>
            <person name="Pakala S.M."/>
            <person name="Zafar N."/>
            <person name="Thomas E."/>
            <person name="Rodriguez-Carres M."/>
            <person name="Dean R."/>
            <person name="Vilgalys R."/>
            <person name="Nierman W.C."/>
            <person name="Cubeta M.A."/>
        </authorList>
    </citation>
    <scope>NUCLEOTIDE SEQUENCE</scope>
    <source>
        <strain evidence="2">AG3 Rhs1AP</strain>
    </source>
</reference>
<dbReference type="AlphaFoldDB" id="N0ACS5"/>
<evidence type="ECO:0000256" key="1">
    <source>
        <dbReference type="SAM" id="Phobius"/>
    </source>
</evidence>